<feature type="chain" id="PRO_5016452008" evidence="1">
    <location>
        <begin position="20"/>
        <end position="292"/>
    </location>
</feature>
<reference evidence="2 3" key="1">
    <citation type="submission" date="2018-03" db="EMBL/GenBank/DDBJ databases">
        <title>Genomic Encyclopedia of Archaeal and Bacterial Type Strains, Phase II (KMG-II): from individual species to whole genera.</title>
        <authorList>
            <person name="Goeker M."/>
        </authorList>
    </citation>
    <scope>NUCLEOTIDE SEQUENCE [LARGE SCALE GENOMIC DNA]</scope>
    <source>
        <strain evidence="2 3">DSM 100346</strain>
    </source>
</reference>
<organism evidence="2 3">
    <name type="scientific">Dyadobacter jejuensis</name>
    <dbReference type="NCBI Taxonomy" id="1082580"/>
    <lineage>
        <taxon>Bacteria</taxon>
        <taxon>Pseudomonadati</taxon>
        <taxon>Bacteroidota</taxon>
        <taxon>Cytophagia</taxon>
        <taxon>Cytophagales</taxon>
        <taxon>Spirosomataceae</taxon>
        <taxon>Dyadobacter</taxon>
    </lineage>
</organism>
<dbReference type="PANTHER" id="PTHR10151">
    <property type="entry name" value="ECTONUCLEOTIDE PYROPHOSPHATASE/PHOSPHODIESTERASE"/>
    <property type="match status" value="1"/>
</dbReference>
<protein>
    <submittedName>
        <fullName evidence="2">Type I phosphodiesterase/nucleotide pyrophosphatase</fullName>
    </submittedName>
</protein>
<keyword evidence="3" id="KW-1185">Reference proteome</keyword>
<dbReference type="SUPFAM" id="SSF53649">
    <property type="entry name" value="Alkaline phosphatase-like"/>
    <property type="match status" value="1"/>
</dbReference>
<proteinExistence type="predicted"/>
<gene>
    <name evidence="2" type="ORF">CLV98_102382</name>
</gene>
<sequence length="292" mass="31726">MKKLVPVLFLLMCCATAQAQIPQVKHIVLIGCDGLGAKAIPDGEMPVLKRLMKEGSWSLTARTVLPSSSAVNWASLLMSAGPTEHGFTEWGSKVPEIEPVLKTKYGLFPSIFSVVRDQKPKAKTAVIYTWGGIQYLIEKEAIDFIATGADDFSADTAAVIIEREKPLLTFIHLSAPDNKLHNDGFMSPAYNEELKYVDQRIGRIVEAVKKAGIENETIIMVTSDHGGAGKGHGGKSLGEISIPWIIAGAGVKKNHEIKDVIMTYDTAATISWILGLTDPQAWRGKPVLSVFE</sequence>
<evidence type="ECO:0000313" key="2">
    <source>
        <dbReference type="EMBL" id="PWJ59548.1"/>
    </source>
</evidence>
<evidence type="ECO:0000256" key="1">
    <source>
        <dbReference type="SAM" id="SignalP"/>
    </source>
</evidence>
<comment type="caution">
    <text evidence="2">The sequence shown here is derived from an EMBL/GenBank/DDBJ whole genome shotgun (WGS) entry which is preliminary data.</text>
</comment>
<dbReference type="AlphaFoldDB" id="A0A316APY4"/>
<dbReference type="InterPro" id="IPR017850">
    <property type="entry name" value="Alkaline_phosphatase_core_sf"/>
</dbReference>
<accession>A0A316APY4</accession>
<dbReference type="OrthoDB" id="279982at2"/>
<feature type="signal peptide" evidence="1">
    <location>
        <begin position="1"/>
        <end position="19"/>
    </location>
</feature>
<dbReference type="Proteomes" id="UP000245880">
    <property type="component" value="Unassembled WGS sequence"/>
</dbReference>
<evidence type="ECO:0000313" key="3">
    <source>
        <dbReference type="Proteomes" id="UP000245880"/>
    </source>
</evidence>
<dbReference type="PANTHER" id="PTHR10151:SF120">
    <property type="entry name" value="BIS(5'-ADENOSYL)-TRIPHOSPHATASE"/>
    <property type="match status" value="1"/>
</dbReference>
<dbReference type="CDD" id="cd00016">
    <property type="entry name" value="ALP_like"/>
    <property type="match status" value="1"/>
</dbReference>
<dbReference type="InterPro" id="IPR002591">
    <property type="entry name" value="Phosphodiest/P_Trfase"/>
</dbReference>
<dbReference type="Gene3D" id="3.40.720.10">
    <property type="entry name" value="Alkaline Phosphatase, subunit A"/>
    <property type="match status" value="1"/>
</dbReference>
<dbReference type="GO" id="GO:0016787">
    <property type="term" value="F:hydrolase activity"/>
    <property type="evidence" value="ECO:0007669"/>
    <property type="project" value="UniProtKB-ARBA"/>
</dbReference>
<dbReference type="Pfam" id="PF01663">
    <property type="entry name" value="Phosphodiest"/>
    <property type="match status" value="1"/>
</dbReference>
<dbReference type="RefSeq" id="WP_109673403.1">
    <property type="nucleotide sequence ID" value="NZ_QGDT01000002.1"/>
</dbReference>
<name>A0A316APY4_9BACT</name>
<keyword evidence="1" id="KW-0732">Signal</keyword>
<dbReference type="EMBL" id="QGDT01000002">
    <property type="protein sequence ID" value="PWJ59548.1"/>
    <property type="molecule type" value="Genomic_DNA"/>
</dbReference>